<sequence length="145" mass="16668">MGIFIFLGFDEIFRIHEKINGDFSFLSENFGIFLYSWIIYYGSALVLLFIIFFKPLLSLPRPTLFRFITAGSIFVAGAIGLENITGYIIANHELPKNAIIHSPLIFSLYTIEELMEMMGVAYFIYAILQFYSYYRVTPVLAGPNY</sequence>
<evidence type="ECO:0000256" key="1">
    <source>
        <dbReference type="SAM" id="Phobius"/>
    </source>
</evidence>
<dbReference type="Proteomes" id="UP000309016">
    <property type="component" value="Chromosome"/>
</dbReference>
<feature type="transmembrane region" description="Helical" evidence="1">
    <location>
        <begin position="104"/>
        <end position="128"/>
    </location>
</feature>
<keyword evidence="1" id="KW-0812">Transmembrane</keyword>
<protein>
    <submittedName>
        <fullName evidence="2">Uncharacterized protein</fullName>
    </submittedName>
</protein>
<evidence type="ECO:0000313" key="2">
    <source>
        <dbReference type="EMBL" id="QCY70942.1"/>
    </source>
</evidence>
<keyword evidence="1" id="KW-0472">Membrane</keyword>
<gene>
    <name evidence="2" type="ORF">FHG64_16940</name>
</gene>
<feature type="transmembrane region" description="Helical" evidence="1">
    <location>
        <begin position="64"/>
        <end position="84"/>
    </location>
</feature>
<evidence type="ECO:0000313" key="3">
    <source>
        <dbReference type="Proteomes" id="UP000309016"/>
    </source>
</evidence>
<feature type="transmembrane region" description="Helical" evidence="1">
    <location>
        <begin position="32"/>
        <end position="52"/>
    </location>
</feature>
<accession>A0A5B7X840</accession>
<dbReference type="KEGG" id="afla:FHG64_16940"/>
<keyword evidence="1" id="KW-1133">Transmembrane helix</keyword>
<reference evidence="2 3" key="1">
    <citation type="submission" date="2019-06" db="EMBL/GenBank/DDBJ databases">
        <title>Complete genome sequence of Antarcticibacterium flavum KCTC 52984T from an Antarctic marine sediment.</title>
        <authorList>
            <person name="Lee Y.M."/>
            <person name="Shin S.C."/>
        </authorList>
    </citation>
    <scope>NUCLEOTIDE SEQUENCE [LARGE SCALE GENOMIC DNA]</scope>
    <source>
        <strain evidence="2 3">KCTC 52984</strain>
    </source>
</reference>
<proteinExistence type="predicted"/>
<dbReference type="RefSeq" id="WP_139067498.1">
    <property type="nucleotide sequence ID" value="NZ_CP040812.1"/>
</dbReference>
<dbReference type="OrthoDB" id="850482at2"/>
<name>A0A5B7X840_9FLAO</name>
<organism evidence="2 3">
    <name type="scientific">Antarcticibacterium flavum</name>
    <dbReference type="NCBI Taxonomy" id="2058175"/>
    <lineage>
        <taxon>Bacteria</taxon>
        <taxon>Pseudomonadati</taxon>
        <taxon>Bacteroidota</taxon>
        <taxon>Flavobacteriia</taxon>
        <taxon>Flavobacteriales</taxon>
        <taxon>Flavobacteriaceae</taxon>
        <taxon>Antarcticibacterium</taxon>
    </lineage>
</organism>
<dbReference type="EMBL" id="CP040812">
    <property type="protein sequence ID" value="QCY70942.1"/>
    <property type="molecule type" value="Genomic_DNA"/>
</dbReference>
<dbReference type="AlphaFoldDB" id="A0A5B7X840"/>
<keyword evidence="3" id="KW-1185">Reference proteome</keyword>